<evidence type="ECO:0000259" key="1">
    <source>
        <dbReference type="PROSITE" id="PS51464"/>
    </source>
</evidence>
<dbReference type="PROSITE" id="PS51464">
    <property type="entry name" value="SIS"/>
    <property type="match status" value="1"/>
</dbReference>
<dbReference type="PANTHER" id="PTHR30390">
    <property type="entry name" value="SEDOHEPTULOSE 7-PHOSPHATE ISOMERASE / DNAA INITIATOR-ASSOCIATING FACTOR FOR REPLICATION INITIATION"/>
    <property type="match status" value="1"/>
</dbReference>
<dbReference type="GO" id="GO:1901135">
    <property type="term" value="P:carbohydrate derivative metabolic process"/>
    <property type="evidence" value="ECO:0007669"/>
    <property type="project" value="InterPro"/>
</dbReference>
<dbReference type="AlphaFoldDB" id="A0A382TBU8"/>
<dbReference type="GO" id="GO:0097367">
    <property type="term" value="F:carbohydrate derivative binding"/>
    <property type="evidence" value="ECO:0007669"/>
    <property type="project" value="InterPro"/>
</dbReference>
<dbReference type="InterPro" id="IPR046348">
    <property type="entry name" value="SIS_dom_sf"/>
</dbReference>
<proteinExistence type="predicted"/>
<dbReference type="InterPro" id="IPR035461">
    <property type="entry name" value="GmhA/DiaA"/>
</dbReference>
<dbReference type="InterPro" id="IPR001347">
    <property type="entry name" value="SIS_dom"/>
</dbReference>
<dbReference type="CDD" id="cd05006">
    <property type="entry name" value="SIS_GmhA"/>
    <property type="match status" value="1"/>
</dbReference>
<accession>A0A382TBU8</accession>
<feature type="domain" description="SIS" evidence="1">
    <location>
        <begin position="34"/>
        <end position="189"/>
    </location>
</feature>
<protein>
    <recommendedName>
        <fullName evidence="1">SIS domain-containing protein</fullName>
    </recommendedName>
</protein>
<name>A0A382TBU8_9ZZZZ</name>
<dbReference type="Gene3D" id="3.40.50.10490">
    <property type="entry name" value="Glucose-6-phosphate isomerase like protein, domain 1"/>
    <property type="match status" value="1"/>
</dbReference>
<dbReference type="SUPFAM" id="SSF53697">
    <property type="entry name" value="SIS domain"/>
    <property type="match status" value="1"/>
</dbReference>
<evidence type="ECO:0000313" key="2">
    <source>
        <dbReference type="EMBL" id="SVD19503.1"/>
    </source>
</evidence>
<gene>
    <name evidence="2" type="ORF">METZ01_LOCUS372357</name>
</gene>
<dbReference type="InterPro" id="IPR050099">
    <property type="entry name" value="SIS_GmhA/DiaA_subfam"/>
</dbReference>
<dbReference type="Pfam" id="PF13580">
    <property type="entry name" value="SIS_2"/>
    <property type="match status" value="1"/>
</dbReference>
<reference evidence="2" key="1">
    <citation type="submission" date="2018-05" db="EMBL/GenBank/DDBJ databases">
        <authorList>
            <person name="Lanie J.A."/>
            <person name="Ng W.-L."/>
            <person name="Kazmierczak K.M."/>
            <person name="Andrzejewski T.M."/>
            <person name="Davidsen T.M."/>
            <person name="Wayne K.J."/>
            <person name="Tettelin H."/>
            <person name="Glass J.I."/>
            <person name="Rusch D."/>
            <person name="Podicherti R."/>
            <person name="Tsui H.-C.T."/>
            <person name="Winkler M.E."/>
        </authorList>
    </citation>
    <scope>NUCLEOTIDE SEQUENCE</scope>
</reference>
<organism evidence="2">
    <name type="scientific">marine metagenome</name>
    <dbReference type="NCBI Taxonomy" id="408172"/>
    <lineage>
        <taxon>unclassified sequences</taxon>
        <taxon>metagenomes</taxon>
        <taxon>ecological metagenomes</taxon>
    </lineage>
</organism>
<sequence>MSEKNISNEILNSAKIIEKSTSLAPKIEKTIKLITKCIRQGNKLVLFGNGGSAADAQHIAAEFIGKFKLNRKSFHAIALTDNSSIITSVANDFAYDEVFSRQCEAIVKSDDVVIGISTSGNSKNVQKGIIESKKKNAITVGLLGNNGGIIGKMVDIPIIVKSTSTPKIQEVHRVLSHIICEEVERNLAKKVH</sequence>
<dbReference type="PANTHER" id="PTHR30390:SF6">
    <property type="entry name" value="DNAA INITIATOR-ASSOCIATING PROTEIN DIAA"/>
    <property type="match status" value="1"/>
</dbReference>
<dbReference type="EMBL" id="UINC01135391">
    <property type="protein sequence ID" value="SVD19503.1"/>
    <property type="molecule type" value="Genomic_DNA"/>
</dbReference>